<dbReference type="SUPFAM" id="SSF52540">
    <property type="entry name" value="P-loop containing nucleoside triphosphate hydrolases"/>
    <property type="match status" value="1"/>
</dbReference>
<evidence type="ECO:0000256" key="1">
    <source>
        <dbReference type="SAM" id="MobiDB-lite"/>
    </source>
</evidence>
<gene>
    <name evidence="2" type="ORF">GN244_ATG09030</name>
    <name evidence="3" type="ORF">GN958_ATG18265</name>
</gene>
<evidence type="ECO:0000313" key="3">
    <source>
        <dbReference type="EMBL" id="KAF4132535.1"/>
    </source>
</evidence>
<dbReference type="Proteomes" id="UP000602510">
    <property type="component" value="Unassembled WGS sequence"/>
</dbReference>
<keyword evidence="4" id="KW-1185">Reference proteome</keyword>
<accession>A0A833SUA3</accession>
<dbReference type="Proteomes" id="UP000704712">
    <property type="component" value="Unassembled WGS sequence"/>
</dbReference>
<sequence length="491" mass="54138">MKEVFVQLVTAGSRTAFKHPIPALIQVADALYGPTLIAHLQIAVYDQCKSQVGHADVNELYICHPGSVIGSYLDPTGLLQDGMYIAEIPAVPEPGVITSMVRETLLLRWAAAGARSQLVYASGGQVALLTAHMLENTGAGRPGGGPLTLFCRQQFIQQCSDMNRHSIENEAIQWIVGPPGIGKSCAALAFAHTLDPASWDVLWLSFSPEREAFMCVWLRGGDKVTCVIDLTDLQLLAQVLNATSPTKHTVLFLDGYATSPYEMENARLRCKKWHYEDKALHRLIYICSMAGVSKKYRRERYTVIRPSSEATGQHSRDVDMKYTDVTKLPDAAMKPATPSETELRDAGMKSSVSSVAETGRDEEVMSEMLCRLESWRFSDYQSAIRCDAFYHSVSDKFEGLNALANPAEEKARVLEQKYCIAGGSARLMFEVSSAKAFAALNDVIAEISNTDLMSQASSRALSPCAINRLQAGYYRPDNEYETCFIYAAECH</sequence>
<organism evidence="2 4">
    <name type="scientific">Phytophthora infestans</name>
    <name type="common">Potato late blight agent</name>
    <name type="synonym">Botrytis infestans</name>
    <dbReference type="NCBI Taxonomy" id="4787"/>
    <lineage>
        <taxon>Eukaryota</taxon>
        <taxon>Sar</taxon>
        <taxon>Stramenopiles</taxon>
        <taxon>Oomycota</taxon>
        <taxon>Peronosporomycetes</taxon>
        <taxon>Peronosporales</taxon>
        <taxon>Peronosporaceae</taxon>
        <taxon>Phytophthora</taxon>
    </lineage>
</organism>
<name>A0A833SUA3_PHYIN</name>
<dbReference type="EMBL" id="WSZM01000187">
    <property type="protein sequence ID" value="KAF4038813.1"/>
    <property type="molecule type" value="Genomic_DNA"/>
</dbReference>
<protein>
    <recommendedName>
        <fullName evidence="5">Crinkler (CRN) family protein</fullName>
    </recommendedName>
</protein>
<dbReference type="AlphaFoldDB" id="A0A833SUA3"/>
<evidence type="ECO:0000313" key="4">
    <source>
        <dbReference type="Proteomes" id="UP000602510"/>
    </source>
</evidence>
<evidence type="ECO:0008006" key="5">
    <source>
        <dbReference type="Google" id="ProtNLM"/>
    </source>
</evidence>
<dbReference type="InterPro" id="IPR027417">
    <property type="entry name" value="P-loop_NTPase"/>
</dbReference>
<evidence type="ECO:0000313" key="2">
    <source>
        <dbReference type="EMBL" id="KAF4038813.1"/>
    </source>
</evidence>
<proteinExistence type="predicted"/>
<comment type="caution">
    <text evidence="2">The sequence shown here is derived from an EMBL/GenBank/DDBJ whole genome shotgun (WGS) entry which is preliminary data.</text>
</comment>
<reference evidence="2" key="1">
    <citation type="submission" date="2020-04" db="EMBL/GenBank/DDBJ databases">
        <title>Hybrid Assembly of Korean Phytophthora infestans isolates.</title>
        <authorList>
            <person name="Prokchorchik M."/>
            <person name="Lee Y."/>
            <person name="Seo J."/>
            <person name="Cho J.-H."/>
            <person name="Park Y.-E."/>
            <person name="Jang D.-C."/>
            <person name="Im J.-S."/>
            <person name="Choi J.-G."/>
            <person name="Park H.-J."/>
            <person name="Lee G.-B."/>
            <person name="Lee Y.-G."/>
            <person name="Hong S.-Y."/>
            <person name="Cho K."/>
            <person name="Sohn K.H."/>
        </authorList>
    </citation>
    <scope>NUCLEOTIDE SEQUENCE</scope>
    <source>
        <strain evidence="2">KR_1_A1</strain>
        <strain evidence="3">KR_2_A2</strain>
    </source>
</reference>
<dbReference type="EMBL" id="JAACNO010002535">
    <property type="protein sequence ID" value="KAF4132535.1"/>
    <property type="molecule type" value="Genomic_DNA"/>
</dbReference>
<feature type="region of interest" description="Disordered" evidence="1">
    <location>
        <begin position="332"/>
        <end position="357"/>
    </location>
</feature>